<dbReference type="AlphaFoldDB" id="A0A0F9HBX5"/>
<dbReference type="Gene3D" id="1.50.10.20">
    <property type="match status" value="2"/>
</dbReference>
<dbReference type="InterPro" id="IPR008930">
    <property type="entry name" value="Terpenoid_cyclase/PrenylTrfase"/>
</dbReference>
<protein>
    <recommendedName>
        <fullName evidence="2">Squalene cyclase C-terminal domain-containing protein</fullName>
    </recommendedName>
</protein>
<accession>A0A0F9HBX5</accession>
<organism evidence="1">
    <name type="scientific">marine sediment metagenome</name>
    <dbReference type="NCBI Taxonomy" id="412755"/>
    <lineage>
        <taxon>unclassified sequences</taxon>
        <taxon>metagenomes</taxon>
        <taxon>ecological metagenomes</taxon>
    </lineage>
</organism>
<proteinExistence type="predicted"/>
<dbReference type="EMBL" id="LAZR01025228">
    <property type="protein sequence ID" value="KKL72582.1"/>
    <property type="molecule type" value="Genomic_DNA"/>
</dbReference>
<reference evidence="1" key="1">
    <citation type="journal article" date="2015" name="Nature">
        <title>Complex archaea that bridge the gap between prokaryotes and eukaryotes.</title>
        <authorList>
            <person name="Spang A."/>
            <person name="Saw J.H."/>
            <person name="Jorgensen S.L."/>
            <person name="Zaremba-Niedzwiedzka K."/>
            <person name="Martijn J."/>
            <person name="Lind A.E."/>
            <person name="van Eijk R."/>
            <person name="Schleper C."/>
            <person name="Guy L."/>
            <person name="Ettema T.J."/>
        </authorList>
    </citation>
    <scope>NUCLEOTIDE SEQUENCE</scope>
</reference>
<feature type="non-terminal residue" evidence="1">
    <location>
        <position position="1"/>
    </location>
</feature>
<name>A0A0F9HBX5_9ZZZZ</name>
<dbReference type="SUPFAM" id="SSF48239">
    <property type="entry name" value="Terpenoid cyclases/Protein prenyltransferases"/>
    <property type="match status" value="1"/>
</dbReference>
<evidence type="ECO:0008006" key="2">
    <source>
        <dbReference type="Google" id="ProtNLM"/>
    </source>
</evidence>
<evidence type="ECO:0000313" key="1">
    <source>
        <dbReference type="EMBL" id="KKL72582.1"/>
    </source>
</evidence>
<gene>
    <name evidence="1" type="ORF">LCGC14_2083460</name>
</gene>
<sequence length="353" mass="39599">SLFQRSFEQRQRLIKEMGGSKESEASVSEALVYLARTQEPDGRWTHVRGSYKRGRKGRHKVDMAVTGLAALCFLAADHTPGKDGPYRQTVRKSVDFLIANQKPNGDLRGKGRMYCHAIATLAIAEAAIMTGDPGYRQAAFKAANFIVKAQNKRSGGWRYRPGDPGDTSVFGWQVMALRSVENLGYTIPPATRTGAFRWLRHVSSSKHKMLAGYKGPSHTPVMTAEAVFSRLLLGQQLTAAEQKEACDYLMANPPGRGKSNFYYCYYASLAMMQMQDEAWPKWNAMMRDHLLKLQKKSGSMGGSWDIKSSRWGREGGNVYTTALATLTLEVYYRYLPMYRAAPKQKKSTIIRKP</sequence>
<dbReference type="CDD" id="cd00688">
    <property type="entry name" value="ISOPREN_C2_like"/>
    <property type="match status" value="1"/>
</dbReference>
<comment type="caution">
    <text evidence="1">The sequence shown here is derived from an EMBL/GenBank/DDBJ whole genome shotgun (WGS) entry which is preliminary data.</text>
</comment>